<sequence length="627" mass="69173">MEALLNSQCSGQSVGPANQLFGLLVQTILAAQCTISPPDMWPKDYGPTALARGLDEYDFVIVGAGSAGSVLANRLSENPDWKVLLLEAGGDPPMESEIATLAHTLQHTSVDWAYHVQRSIKASLGSRNGTFWPRGRTLGGSGAINAMAYIRGNRRDYDRWQSVLGSDGTQWSWSKVLEHFRKSENMSDPELLVGDGTLYHGTGGYLNVEYIDNSDPLYGIIERASSELGYPWLDDFNRDRHIGYGRAHFTVIGATRCSPAKAFLTPVKDRSNLHVIKNALTTGITIDERSNVARGVRFVVGPHEQPLTVRARKEVILSAGAINTPQLLMLSGIGPKDELQSFGIRVRADLPVGGNLYDHVAIPVFYKFNGLNGTTSIEDEMFAQLDSLYEFTMRNRSQGVRFMHDLGVMAFYNTINATDPYPDVQVMNLGVPRGGGYGELLASNFEFSQPIADSIRKANREAILLYSHIILLQPKSRGRVRLASVDPRVHPLIDANYLAQEEDLRTLVRAVRIEQRLLETNAFRMAGAELLQLNIPGCAHFKYGSDAYWECYVRYMTVTTYHPVGTAKMGHGTDPDAVVDARLRVNGVQGLRVIDASIMPEIVSGNTNAPTMMIAEMGADFIKQEYA</sequence>
<evidence type="ECO:0000313" key="8">
    <source>
        <dbReference type="EnsemblMetazoa" id="AALB015520-PA"/>
    </source>
</evidence>
<evidence type="ECO:0000259" key="6">
    <source>
        <dbReference type="PROSITE" id="PS00623"/>
    </source>
</evidence>
<dbReference type="PROSITE" id="PS00624">
    <property type="entry name" value="GMC_OXRED_2"/>
    <property type="match status" value="1"/>
</dbReference>
<evidence type="ECO:0000313" key="9">
    <source>
        <dbReference type="Proteomes" id="UP000069272"/>
    </source>
</evidence>
<feature type="domain" description="Glucose-methanol-choline oxidoreductase N-terminal" evidence="6">
    <location>
        <begin position="135"/>
        <end position="158"/>
    </location>
</feature>
<dbReference type="VEuPathDB" id="VectorBase:AALB015520"/>
<dbReference type="Pfam" id="PF05199">
    <property type="entry name" value="GMC_oxred_C"/>
    <property type="match status" value="1"/>
</dbReference>
<dbReference type="InterPro" id="IPR012132">
    <property type="entry name" value="GMC_OxRdtase"/>
</dbReference>
<evidence type="ECO:0000256" key="4">
    <source>
        <dbReference type="ARBA" id="ARBA00022827"/>
    </source>
</evidence>
<organism evidence="8 9">
    <name type="scientific">Anopheles albimanus</name>
    <name type="common">New world malaria mosquito</name>
    <dbReference type="NCBI Taxonomy" id="7167"/>
    <lineage>
        <taxon>Eukaryota</taxon>
        <taxon>Metazoa</taxon>
        <taxon>Ecdysozoa</taxon>
        <taxon>Arthropoda</taxon>
        <taxon>Hexapoda</taxon>
        <taxon>Insecta</taxon>
        <taxon>Pterygota</taxon>
        <taxon>Neoptera</taxon>
        <taxon>Endopterygota</taxon>
        <taxon>Diptera</taxon>
        <taxon>Nematocera</taxon>
        <taxon>Culicoidea</taxon>
        <taxon>Culicidae</taxon>
        <taxon>Anophelinae</taxon>
        <taxon>Anopheles</taxon>
    </lineage>
</organism>
<evidence type="ECO:0000256" key="1">
    <source>
        <dbReference type="ARBA" id="ARBA00001974"/>
    </source>
</evidence>
<dbReference type="PANTHER" id="PTHR11552">
    <property type="entry name" value="GLUCOSE-METHANOL-CHOLINE GMC OXIDOREDUCTASE"/>
    <property type="match status" value="1"/>
</dbReference>
<dbReference type="VEuPathDB" id="VectorBase:AALB20_035770"/>
<keyword evidence="4 5" id="KW-0274">FAD</keyword>
<accession>A0A182FZT3</accession>
<dbReference type="GO" id="GO:0050660">
    <property type="term" value="F:flavin adenine dinucleotide binding"/>
    <property type="evidence" value="ECO:0007669"/>
    <property type="project" value="InterPro"/>
</dbReference>
<evidence type="ECO:0000256" key="2">
    <source>
        <dbReference type="ARBA" id="ARBA00010790"/>
    </source>
</evidence>
<dbReference type="AlphaFoldDB" id="A0A182FZT3"/>
<reference evidence="8 9" key="1">
    <citation type="journal article" date="2017" name="G3 (Bethesda)">
        <title>The Physical Genome Mapping of Anopheles albimanus Corrected Scaffold Misassemblies and Identified Interarm Rearrangements in Genus Anopheles.</title>
        <authorList>
            <person name="Artemov G.N."/>
            <person name="Peery A.N."/>
            <person name="Jiang X."/>
            <person name="Tu Z."/>
            <person name="Stegniy V.N."/>
            <person name="Sharakhova M.V."/>
            <person name="Sharakhov I.V."/>
        </authorList>
    </citation>
    <scope>NUCLEOTIDE SEQUENCE [LARGE SCALE GENOMIC DNA]</scope>
    <source>
        <strain evidence="8 9">ALBI9_A</strain>
    </source>
</reference>
<proteinExistence type="inferred from homology"/>
<dbReference type="SUPFAM" id="SSF54373">
    <property type="entry name" value="FAD-linked reductases, C-terminal domain"/>
    <property type="match status" value="1"/>
</dbReference>
<evidence type="ECO:0000259" key="7">
    <source>
        <dbReference type="PROSITE" id="PS00624"/>
    </source>
</evidence>
<dbReference type="PANTHER" id="PTHR11552:SF147">
    <property type="entry name" value="CHOLINE DEHYDROGENASE, MITOCHONDRIAL"/>
    <property type="match status" value="1"/>
</dbReference>
<keyword evidence="9" id="KW-1185">Reference proteome</keyword>
<evidence type="ECO:0000256" key="3">
    <source>
        <dbReference type="ARBA" id="ARBA00022630"/>
    </source>
</evidence>
<dbReference type="GO" id="GO:0016614">
    <property type="term" value="F:oxidoreductase activity, acting on CH-OH group of donors"/>
    <property type="evidence" value="ECO:0007669"/>
    <property type="project" value="InterPro"/>
</dbReference>
<dbReference type="STRING" id="7167.A0A182FZT3"/>
<dbReference type="SUPFAM" id="SSF51905">
    <property type="entry name" value="FAD/NAD(P)-binding domain"/>
    <property type="match status" value="1"/>
</dbReference>
<dbReference type="PROSITE" id="PS00623">
    <property type="entry name" value="GMC_OXRED_1"/>
    <property type="match status" value="1"/>
</dbReference>
<dbReference type="InterPro" id="IPR007867">
    <property type="entry name" value="GMC_OxRtase_C"/>
</dbReference>
<dbReference type="EnsemblMetazoa" id="AALB015520-RA">
    <property type="protein sequence ID" value="AALB015520-PA"/>
    <property type="gene ID" value="AALB015520"/>
</dbReference>
<comment type="similarity">
    <text evidence="2 5">Belongs to the GMC oxidoreductase family.</text>
</comment>
<dbReference type="Gene3D" id="3.50.50.60">
    <property type="entry name" value="FAD/NAD(P)-binding domain"/>
    <property type="match status" value="1"/>
</dbReference>
<dbReference type="Proteomes" id="UP000069272">
    <property type="component" value="Chromosome 2R"/>
</dbReference>
<comment type="cofactor">
    <cofactor evidence="1">
        <name>FAD</name>
        <dbReference type="ChEBI" id="CHEBI:57692"/>
    </cofactor>
</comment>
<dbReference type="InterPro" id="IPR036188">
    <property type="entry name" value="FAD/NAD-bd_sf"/>
</dbReference>
<dbReference type="Gene3D" id="3.30.560.10">
    <property type="entry name" value="Glucose Oxidase, domain 3"/>
    <property type="match status" value="1"/>
</dbReference>
<keyword evidence="3 5" id="KW-0285">Flavoprotein</keyword>
<dbReference type="InterPro" id="IPR000172">
    <property type="entry name" value="GMC_OxRdtase_N"/>
</dbReference>
<feature type="domain" description="Glucose-methanol-choline oxidoreductase N-terminal" evidence="7">
    <location>
        <begin position="320"/>
        <end position="334"/>
    </location>
</feature>
<reference evidence="8" key="2">
    <citation type="submission" date="2022-08" db="UniProtKB">
        <authorList>
            <consortium name="EnsemblMetazoa"/>
        </authorList>
    </citation>
    <scope>IDENTIFICATION</scope>
    <source>
        <strain evidence="8">STECLA/ALBI9_A</strain>
    </source>
</reference>
<evidence type="ECO:0000256" key="5">
    <source>
        <dbReference type="RuleBase" id="RU003968"/>
    </source>
</evidence>
<dbReference type="PIRSF" id="PIRSF000137">
    <property type="entry name" value="Alcohol_oxidase"/>
    <property type="match status" value="1"/>
</dbReference>
<dbReference type="Pfam" id="PF00732">
    <property type="entry name" value="GMC_oxred_N"/>
    <property type="match status" value="1"/>
</dbReference>
<protein>
    <recommendedName>
        <fullName evidence="6 7">Glucose-methanol-choline oxidoreductase N-terminal domain-containing protein</fullName>
    </recommendedName>
</protein>
<name>A0A182FZT3_ANOAL</name>